<feature type="transmembrane region" description="Helical" evidence="9">
    <location>
        <begin position="139"/>
        <end position="161"/>
    </location>
</feature>
<dbReference type="GO" id="GO:0005634">
    <property type="term" value="C:nucleus"/>
    <property type="evidence" value="ECO:0007669"/>
    <property type="project" value="TreeGrafter"/>
</dbReference>
<evidence type="ECO:0000256" key="1">
    <source>
        <dbReference type="ARBA" id="ARBA00004125"/>
    </source>
</evidence>
<evidence type="ECO:0000256" key="5">
    <source>
        <dbReference type="ARBA" id="ARBA00022723"/>
    </source>
</evidence>
<evidence type="ECO:0000256" key="3">
    <source>
        <dbReference type="ARBA" id="ARBA00004630"/>
    </source>
</evidence>
<evidence type="ECO:0000256" key="4">
    <source>
        <dbReference type="ARBA" id="ARBA00005975"/>
    </source>
</evidence>
<accession>A0A3B4DUE8</accession>
<evidence type="ECO:0000259" key="10">
    <source>
        <dbReference type="PROSITE" id="PS51837"/>
    </source>
</evidence>
<dbReference type="STRING" id="42514.ENSPNAP00000027085"/>
<protein>
    <recommendedName>
        <fullName evidence="10">LITAF domain-containing protein</fullName>
    </recommendedName>
</protein>
<dbReference type="PROSITE" id="PS51837">
    <property type="entry name" value="LITAF"/>
    <property type="match status" value="1"/>
</dbReference>
<feature type="region of interest" description="Disordered" evidence="8">
    <location>
        <begin position="1"/>
        <end position="47"/>
    </location>
</feature>
<keyword evidence="5" id="KW-0479">Metal-binding</keyword>
<dbReference type="PANTHER" id="PTHR23292:SF45">
    <property type="entry name" value="LIPOPOLYSACCHARIDE-INDUCED TUMOR NECROSIS FACTOR-ALPHA FACTOR HOMOLOG"/>
    <property type="match status" value="1"/>
</dbReference>
<evidence type="ECO:0000256" key="2">
    <source>
        <dbReference type="ARBA" id="ARBA00004414"/>
    </source>
</evidence>
<dbReference type="SMART" id="SM00714">
    <property type="entry name" value="LITAF"/>
    <property type="match status" value="1"/>
</dbReference>
<feature type="domain" description="LITAF" evidence="10">
    <location>
        <begin position="96"/>
        <end position="180"/>
    </location>
</feature>
<sequence length="180" mass="19797">MDVPRCSSAHSMPPPPSYTEASQCPAYVTGPATPSTPPPSYGEAVGTSNEPVLSPFPVLTVPTVPTEITTVHQTQQVFVQQTIHSSPPQVFVVSHQETRRRQSRRRLLDRPTVINCPYCHHHITTTVEYKPGAAAWGMCCLFTLLGFICGCCLIPFCVTAFQDVHHSCPHCSKHIGIYVR</sequence>
<gene>
    <name evidence="11" type="primary">LITAF</name>
</gene>
<comment type="subcellular location">
    <subcellularLocation>
        <location evidence="1">Endosome membrane</location>
        <topology evidence="1">Peripheral membrane protein</topology>
        <orientation evidence="1">Cytoplasmic side</orientation>
    </subcellularLocation>
    <subcellularLocation>
        <location evidence="2">Late endosome membrane</location>
    </subcellularLocation>
    <subcellularLocation>
        <location evidence="3">Lysosome membrane</location>
        <topology evidence="3">Peripheral membrane protein</topology>
        <orientation evidence="3">Cytoplasmic side</orientation>
    </subcellularLocation>
</comment>
<keyword evidence="6" id="KW-0862">Zinc</keyword>
<evidence type="ECO:0000313" key="12">
    <source>
        <dbReference type="Proteomes" id="UP001501920"/>
    </source>
</evidence>
<name>A0A3B4DUE8_PYGNA</name>
<organism evidence="11 12">
    <name type="scientific">Pygocentrus nattereri</name>
    <name type="common">Red-bellied piranha</name>
    <dbReference type="NCBI Taxonomy" id="42514"/>
    <lineage>
        <taxon>Eukaryota</taxon>
        <taxon>Metazoa</taxon>
        <taxon>Chordata</taxon>
        <taxon>Craniata</taxon>
        <taxon>Vertebrata</taxon>
        <taxon>Euteleostomi</taxon>
        <taxon>Actinopterygii</taxon>
        <taxon>Neopterygii</taxon>
        <taxon>Teleostei</taxon>
        <taxon>Ostariophysi</taxon>
        <taxon>Characiformes</taxon>
        <taxon>Characoidei</taxon>
        <taxon>Pygocentrus</taxon>
    </lineage>
</organism>
<dbReference type="Ensembl" id="ENSPNAT00000003500.2">
    <property type="protein sequence ID" value="ENSPNAP00000027085.1"/>
    <property type="gene ID" value="ENSPNAG00000012487.2"/>
</dbReference>
<reference evidence="11" key="2">
    <citation type="submission" date="2025-08" db="UniProtKB">
        <authorList>
            <consortium name="Ensembl"/>
        </authorList>
    </citation>
    <scope>IDENTIFICATION</scope>
</reference>
<dbReference type="PANTHER" id="PTHR23292">
    <property type="entry name" value="LIPOPOLYSACCHARIDE-INDUCED TUMOR NECROSIS FACTOR-ALPHA FACTOR"/>
    <property type="match status" value="1"/>
</dbReference>
<dbReference type="OrthoDB" id="4713066at2759"/>
<keyword evidence="12" id="KW-1185">Reference proteome</keyword>
<reference evidence="11" key="3">
    <citation type="submission" date="2025-09" db="UniProtKB">
        <authorList>
            <consortium name="Ensembl"/>
        </authorList>
    </citation>
    <scope>IDENTIFICATION</scope>
</reference>
<keyword evidence="7 9" id="KW-0472">Membrane</keyword>
<proteinExistence type="inferred from homology"/>
<dbReference type="GO" id="GO:0098560">
    <property type="term" value="C:cytoplasmic side of late endosome membrane"/>
    <property type="evidence" value="ECO:0007669"/>
    <property type="project" value="TreeGrafter"/>
</dbReference>
<evidence type="ECO:0000256" key="8">
    <source>
        <dbReference type="SAM" id="MobiDB-lite"/>
    </source>
</evidence>
<evidence type="ECO:0000313" key="11">
    <source>
        <dbReference type="Ensembl" id="ENSPNAP00000027085.1"/>
    </source>
</evidence>
<evidence type="ECO:0000256" key="7">
    <source>
        <dbReference type="ARBA" id="ARBA00023136"/>
    </source>
</evidence>
<dbReference type="Pfam" id="PF10601">
    <property type="entry name" value="zf-LITAF-like"/>
    <property type="match status" value="1"/>
</dbReference>
<dbReference type="AlphaFoldDB" id="A0A3B4DUE8"/>
<dbReference type="GO" id="GO:0008270">
    <property type="term" value="F:zinc ion binding"/>
    <property type="evidence" value="ECO:0007669"/>
    <property type="project" value="TreeGrafter"/>
</dbReference>
<dbReference type="Proteomes" id="UP001501920">
    <property type="component" value="Chromosome 12"/>
</dbReference>
<keyword evidence="9" id="KW-1133">Transmembrane helix</keyword>
<comment type="similarity">
    <text evidence="4">Belongs to the CDIP1/LITAF family.</text>
</comment>
<evidence type="ECO:0000256" key="9">
    <source>
        <dbReference type="SAM" id="Phobius"/>
    </source>
</evidence>
<dbReference type="InterPro" id="IPR006629">
    <property type="entry name" value="LITAF"/>
</dbReference>
<dbReference type="InterPro" id="IPR037519">
    <property type="entry name" value="LITAF_fam"/>
</dbReference>
<keyword evidence="9" id="KW-0812">Transmembrane</keyword>
<dbReference type="OMA" id="CWCVILA"/>
<dbReference type="GO" id="GO:0098574">
    <property type="term" value="C:cytoplasmic side of lysosomal membrane"/>
    <property type="evidence" value="ECO:0007669"/>
    <property type="project" value="TreeGrafter"/>
</dbReference>
<reference evidence="11 12" key="1">
    <citation type="submission" date="2020-10" db="EMBL/GenBank/DDBJ databases">
        <title>Pygocentrus nattereri (red-bellied piranha) genome, fPygNat1, primary haplotype.</title>
        <authorList>
            <person name="Myers G."/>
            <person name="Meyer A."/>
            <person name="Karagic N."/>
            <person name="Pippel M."/>
            <person name="Winkler S."/>
            <person name="Tracey A."/>
            <person name="Wood J."/>
            <person name="Formenti G."/>
            <person name="Howe K."/>
            <person name="Fedrigo O."/>
            <person name="Jarvis E.D."/>
        </authorList>
    </citation>
    <scope>NUCLEOTIDE SEQUENCE [LARGE SCALE GENOMIC DNA]</scope>
</reference>
<dbReference type="GeneTree" id="ENSGT00940000155366"/>
<evidence type="ECO:0000256" key="6">
    <source>
        <dbReference type="ARBA" id="ARBA00022833"/>
    </source>
</evidence>